<reference evidence="2" key="1">
    <citation type="submission" date="2018-11" db="EMBL/GenBank/DDBJ databases">
        <authorList>
            <person name="Alioto T."/>
            <person name="Alioto T."/>
        </authorList>
    </citation>
    <scope>NUCLEOTIDE SEQUENCE</scope>
</reference>
<dbReference type="EMBL" id="UYJE01001358">
    <property type="protein sequence ID" value="VDI01544.1"/>
    <property type="molecule type" value="Genomic_DNA"/>
</dbReference>
<accession>A0A8B6C8N5</accession>
<dbReference type="Proteomes" id="UP000596742">
    <property type="component" value="Unassembled WGS sequence"/>
</dbReference>
<keyword evidence="3" id="KW-1185">Reference proteome</keyword>
<comment type="caution">
    <text evidence="2">The sequence shown here is derived from an EMBL/GenBank/DDBJ whole genome shotgun (WGS) entry which is preliminary data.</text>
</comment>
<dbReference type="AlphaFoldDB" id="A0A8B6C8N5"/>
<evidence type="ECO:0000256" key="1">
    <source>
        <dbReference type="SAM" id="MobiDB-lite"/>
    </source>
</evidence>
<evidence type="ECO:0000313" key="2">
    <source>
        <dbReference type="EMBL" id="VDI01544.1"/>
    </source>
</evidence>
<sequence>MTQFASTLDKSSGQALRKSAYRLKKRMPKNPLKFAESIDRLVNRASPRKQEALENEGILNSSSRAEKEMLSKVADSFNQKMKQVTKLITREGALSLKPDRTPGNVYNPTKPALPESL</sequence>
<proteinExistence type="predicted"/>
<feature type="region of interest" description="Disordered" evidence="1">
    <location>
        <begin position="92"/>
        <end position="117"/>
    </location>
</feature>
<organism evidence="2 3">
    <name type="scientific">Mytilus galloprovincialis</name>
    <name type="common">Mediterranean mussel</name>
    <dbReference type="NCBI Taxonomy" id="29158"/>
    <lineage>
        <taxon>Eukaryota</taxon>
        <taxon>Metazoa</taxon>
        <taxon>Spiralia</taxon>
        <taxon>Lophotrochozoa</taxon>
        <taxon>Mollusca</taxon>
        <taxon>Bivalvia</taxon>
        <taxon>Autobranchia</taxon>
        <taxon>Pteriomorphia</taxon>
        <taxon>Mytilida</taxon>
        <taxon>Mytiloidea</taxon>
        <taxon>Mytilidae</taxon>
        <taxon>Mytilinae</taxon>
        <taxon>Mytilus</taxon>
    </lineage>
</organism>
<gene>
    <name evidence="2" type="ORF">MGAL_10B019851</name>
</gene>
<evidence type="ECO:0000313" key="3">
    <source>
        <dbReference type="Proteomes" id="UP000596742"/>
    </source>
</evidence>
<protein>
    <submittedName>
        <fullName evidence="2">Uncharacterized protein</fullName>
    </submittedName>
</protein>
<name>A0A8B6C8N5_MYTGA</name>